<name>A0ABU5C601_9BACI</name>
<organism evidence="2 3">
    <name type="scientific">Tigheibacillus halophilus</name>
    <dbReference type="NCBI Taxonomy" id="361280"/>
    <lineage>
        <taxon>Bacteria</taxon>
        <taxon>Bacillati</taxon>
        <taxon>Bacillota</taxon>
        <taxon>Bacilli</taxon>
        <taxon>Bacillales</taxon>
        <taxon>Bacillaceae</taxon>
        <taxon>Tigheibacillus</taxon>
    </lineage>
</organism>
<protein>
    <submittedName>
        <fullName evidence="2">YopX family protein</fullName>
    </submittedName>
</protein>
<accession>A0ABU5C601</accession>
<keyword evidence="3" id="KW-1185">Reference proteome</keyword>
<dbReference type="SUPFAM" id="SSF159006">
    <property type="entry name" value="YopX-like"/>
    <property type="match status" value="1"/>
</dbReference>
<evidence type="ECO:0000313" key="3">
    <source>
        <dbReference type="Proteomes" id="UP001281447"/>
    </source>
</evidence>
<dbReference type="InterPro" id="IPR023385">
    <property type="entry name" value="YopX-like_C"/>
</dbReference>
<dbReference type="Gene3D" id="2.30.30.290">
    <property type="entry name" value="YopX-like domains"/>
    <property type="match status" value="1"/>
</dbReference>
<gene>
    <name evidence="2" type="ORF">RWE15_10240</name>
</gene>
<dbReference type="Pfam" id="PF09643">
    <property type="entry name" value="YopX"/>
    <property type="match status" value="1"/>
</dbReference>
<proteinExistence type="predicted"/>
<dbReference type="InterPro" id="IPR019096">
    <property type="entry name" value="YopX_protein"/>
</dbReference>
<sequence>MRGDVVEAPYDGEGFTGVVVYDLSELDFKATNGQENYGSNFQYLTCADEIKIIGNVHENPELLRGDE</sequence>
<reference evidence="2 3" key="1">
    <citation type="submission" date="2023-10" db="EMBL/GenBank/DDBJ databases">
        <title>Virgibacillus halophilus 5B73C genome.</title>
        <authorList>
            <person name="Miliotis G."/>
            <person name="Sengupta P."/>
            <person name="Hameed A."/>
            <person name="Chuvochina M."/>
            <person name="Mcdonagh F."/>
            <person name="Simpson A.C."/>
            <person name="Singh N.K."/>
            <person name="Rekha P.D."/>
            <person name="Raman K."/>
            <person name="Hugenholtz P."/>
            <person name="Venkateswaran K."/>
        </authorList>
    </citation>
    <scope>NUCLEOTIDE SEQUENCE [LARGE SCALE GENOMIC DNA]</scope>
    <source>
        <strain evidence="2 3">5B73C</strain>
    </source>
</reference>
<feature type="domain" description="YopX protein" evidence="1">
    <location>
        <begin position="3"/>
        <end position="63"/>
    </location>
</feature>
<evidence type="ECO:0000259" key="1">
    <source>
        <dbReference type="Pfam" id="PF09643"/>
    </source>
</evidence>
<dbReference type="EMBL" id="JAWDIP010000003">
    <property type="protein sequence ID" value="MDY0394761.1"/>
    <property type="molecule type" value="Genomic_DNA"/>
</dbReference>
<dbReference type="Proteomes" id="UP001281447">
    <property type="component" value="Unassembled WGS sequence"/>
</dbReference>
<evidence type="ECO:0000313" key="2">
    <source>
        <dbReference type="EMBL" id="MDY0394761.1"/>
    </source>
</evidence>
<comment type="caution">
    <text evidence="2">The sequence shown here is derived from an EMBL/GenBank/DDBJ whole genome shotgun (WGS) entry which is preliminary data.</text>
</comment>